<name>A0ABY9TCY2_BREBE</name>
<protein>
    <recommendedName>
        <fullName evidence="3">DUF2007 domain-containing protein</fullName>
    </recommendedName>
</protein>
<accession>A0ABY9TCY2</accession>
<gene>
    <name evidence="1" type="ORF">RGB73_23225</name>
</gene>
<keyword evidence="2" id="KW-1185">Reference proteome</keyword>
<dbReference type="Proteomes" id="UP001256827">
    <property type="component" value="Chromosome"/>
</dbReference>
<organism evidence="1 2">
    <name type="scientific">Brevibacillus brevis</name>
    <name type="common">Bacillus brevis</name>
    <dbReference type="NCBI Taxonomy" id="1393"/>
    <lineage>
        <taxon>Bacteria</taxon>
        <taxon>Bacillati</taxon>
        <taxon>Bacillota</taxon>
        <taxon>Bacilli</taxon>
        <taxon>Bacillales</taxon>
        <taxon>Paenibacillaceae</taxon>
        <taxon>Brevibacillus</taxon>
    </lineage>
</organism>
<evidence type="ECO:0008006" key="3">
    <source>
        <dbReference type="Google" id="ProtNLM"/>
    </source>
</evidence>
<evidence type="ECO:0000313" key="1">
    <source>
        <dbReference type="EMBL" id="WNC17793.1"/>
    </source>
</evidence>
<dbReference type="EMBL" id="CP134050">
    <property type="protein sequence ID" value="WNC17793.1"/>
    <property type="molecule type" value="Genomic_DNA"/>
</dbReference>
<dbReference type="RefSeq" id="WP_310774495.1">
    <property type="nucleotide sequence ID" value="NZ_CP134050.1"/>
</dbReference>
<proteinExistence type="predicted"/>
<sequence length="83" mass="9787">MLQWLFSRKKSLIYTAFGSENYFRVVYKLQAAGVSFRTRTPTLHRQHTNGFPFLPRTDNIQYDIYVAKEDEYKAQMAIHGKPV</sequence>
<evidence type="ECO:0000313" key="2">
    <source>
        <dbReference type="Proteomes" id="UP001256827"/>
    </source>
</evidence>
<reference evidence="1 2" key="1">
    <citation type="submission" date="2023-09" db="EMBL/GenBank/DDBJ databases">
        <title>Complete Genome and Methylome dissection of Bacillus brevis NEB573 original source of BbsI restriction endonuclease.</title>
        <authorList>
            <person name="Fomenkov A."/>
            <person name="Roberts R.D."/>
        </authorList>
    </citation>
    <scope>NUCLEOTIDE SEQUENCE [LARGE SCALE GENOMIC DNA]</scope>
    <source>
        <strain evidence="1 2">NEB573</strain>
    </source>
</reference>